<evidence type="ECO:0000313" key="2">
    <source>
        <dbReference type="EMBL" id="KAG2632317.1"/>
    </source>
</evidence>
<dbReference type="EMBL" id="CM029040">
    <property type="protein sequence ID" value="KAG2632317.1"/>
    <property type="molecule type" value="Genomic_DNA"/>
</dbReference>
<gene>
    <name evidence="2" type="ORF">PVAP13_2NG074200</name>
</gene>
<keyword evidence="3" id="KW-1185">Reference proteome</keyword>
<feature type="compositionally biased region" description="Low complexity" evidence="1">
    <location>
        <begin position="113"/>
        <end position="130"/>
    </location>
</feature>
<accession>A0A8T0VDA5</accession>
<feature type="region of interest" description="Disordered" evidence="1">
    <location>
        <begin position="77"/>
        <end position="187"/>
    </location>
</feature>
<evidence type="ECO:0000313" key="3">
    <source>
        <dbReference type="Proteomes" id="UP000823388"/>
    </source>
</evidence>
<organism evidence="2 3">
    <name type="scientific">Panicum virgatum</name>
    <name type="common">Blackwell switchgrass</name>
    <dbReference type="NCBI Taxonomy" id="38727"/>
    <lineage>
        <taxon>Eukaryota</taxon>
        <taxon>Viridiplantae</taxon>
        <taxon>Streptophyta</taxon>
        <taxon>Embryophyta</taxon>
        <taxon>Tracheophyta</taxon>
        <taxon>Spermatophyta</taxon>
        <taxon>Magnoliopsida</taxon>
        <taxon>Liliopsida</taxon>
        <taxon>Poales</taxon>
        <taxon>Poaceae</taxon>
        <taxon>PACMAD clade</taxon>
        <taxon>Panicoideae</taxon>
        <taxon>Panicodae</taxon>
        <taxon>Paniceae</taxon>
        <taxon>Panicinae</taxon>
        <taxon>Panicum</taxon>
        <taxon>Panicum sect. Hiantes</taxon>
    </lineage>
</organism>
<evidence type="ECO:0000256" key="1">
    <source>
        <dbReference type="SAM" id="MobiDB-lite"/>
    </source>
</evidence>
<dbReference type="Proteomes" id="UP000823388">
    <property type="component" value="Chromosome 2N"/>
</dbReference>
<feature type="compositionally biased region" description="Basic and acidic residues" evidence="1">
    <location>
        <begin position="142"/>
        <end position="155"/>
    </location>
</feature>
<protein>
    <submittedName>
        <fullName evidence="2">Uncharacterized protein</fullName>
    </submittedName>
</protein>
<reference evidence="2" key="1">
    <citation type="submission" date="2020-05" db="EMBL/GenBank/DDBJ databases">
        <title>WGS assembly of Panicum virgatum.</title>
        <authorList>
            <person name="Lovell J.T."/>
            <person name="Jenkins J."/>
            <person name="Shu S."/>
            <person name="Juenger T.E."/>
            <person name="Schmutz J."/>
        </authorList>
    </citation>
    <scope>NUCLEOTIDE SEQUENCE</scope>
    <source>
        <strain evidence="2">AP13</strain>
    </source>
</reference>
<comment type="caution">
    <text evidence="2">The sequence shown here is derived from an EMBL/GenBank/DDBJ whole genome shotgun (WGS) entry which is preliminary data.</text>
</comment>
<proteinExistence type="predicted"/>
<dbReference type="AlphaFoldDB" id="A0A8T0VDA5"/>
<sequence length="187" mass="19962">MLTSIGGLERGIDEWSAKSLQCFFWLEHCYFLGANHAGAMLESRESRNHRMAGVLRGWLFYCAGARCSGSSSRARWCSRGRRRGASPGMPSPGPTTRTDSCSAAPAAPPLDGAPPAGRSRPPRAAARAPFPGGGASAWGIWRRRERESRPGERARAGRGSSRAQTTAPGKNKAGRGPIGRAQFLLKG</sequence>
<name>A0A8T0VDA5_PANVG</name>